<organism evidence="2 3">
    <name type="scientific">Echria macrotheca</name>
    <dbReference type="NCBI Taxonomy" id="438768"/>
    <lineage>
        <taxon>Eukaryota</taxon>
        <taxon>Fungi</taxon>
        <taxon>Dikarya</taxon>
        <taxon>Ascomycota</taxon>
        <taxon>Pezizomycotina</taxon>
        <taxon>Sordariomycetes</taxon>
        <taxon>Sordariomycetidae</taxon>
        <taxon>Sordariales</taxon>
        <taxon>Schizotheciaceae</taxon>
        <taxon>Echria</taxon>
    </lineage>
</organism>
<feature type="region of interest" description="Disordered" evidence="1">
    <location>
        <begin position="199"/>
        <end position="224"/>
    </location>
</feature>
<dbReference type="AlphaFoldDB" id="A0AAJ0FA46"/>
<comment type="caution">
    <text evidence="2">The sequence shown here is derived from an EMBL/GenBank/DDBJ whole genome shotgun (WGS) entry which is preliminary data.</text>
</comment>
<protein>
    <submittedName>
        <fullName evidence="2">Uncharacterized protein</fullName>
    </submittedName>
</protein>
<evidence type="ECO:0000313" key="3">
    <source>
        <dbReference type="Proteomes" id="UP001239445"/>
    </source>
</evidence>
<dbReference type="EMBL" id="MU839837">
    <property type="protein sequence ID" value="KAK1753839.1"/>
    <property type="molecule type" value="Genomic_DNA"/>
</dbReference>
<feature type="non-terminal residue" evidence="2">
    <location>
        <position position="1"/>
    </location>
</feature>
<proteinExistence type="predicted"/>
<gene>
    <name evidence="2" type="ORF">QBC47DRAFT_430865</name>
</gene>
<accession>A0AAJ0FA46</accession>
<evidence type="ECO:0000313" key="2">
    <source>
        <dbReference type="EMBL" id="KAK1753839.1"/>
    </source>
</evidence>
<keyword evidence="3" id="KW-1185">Reference proteome</keyword>
<dbReference type="Proteomes" id="UP001239445">
    <property type="component" value="Unassembled WGS sequence"/>
</dbReference>
<feature type="compositionally biased region" description="Pro residues" evidence="1">
    <location>
        <begin position="209"/>
        <end position="219"/>
    </location>
</feature>
<reference evidence="2" key="1">
    <citation type="submission" date="2023-06" db="EMBL/GenBank/DDBJ databases">
        <title>Genome-scale phylogeny and comparative genomics of the fungal order Sordariales.</title>
        <authorList>
            <consortium name="Lawrence Berkeley National Laboratory"/>
            <person name="Hensen N."/>
            <person name="Bonometti L."/>
            <person name="Westerberg I."/>
            <person name="Brannstrom I.O."/>
            <person name="Guillou S."/>
            <person name="Cros-Aarteil S."/>
            <person name="Calhoun S."/>
            <person name="Haridas S."/>
            <person name="Kuo A."/>
            <person name="Mondo S."/>
            <person name="Pangilinan J."/>
            <person name="Riley R."/>
            <person name="Labutti K."/>
            <person name="Andreopoulos B."/>
            <person name="Lipzen A."/>
            <person name="Chen C."/>
            <person name="Yanf M."/>
            <person name="Daum C."/>
            <person name="Ng V."/>
            <person name="Clum A."/>
            <person name="Steindorff A."/>
            <person name="Ohm R."/>
            <person name="Martin F."/>
            <person name="Silar P."/>
            <person name="Natvig D."/>
            <person name="Lalanne C."/>
            <person name="Gautier V."/>
            <person name="Ament-Velasquez S.L."/>
            <person name="Kruys A."/>
            <person name="Hutchinson M.I."/>
            <person name="Powell A.J."/>
            <person name="Barry K."/>
            <person name="Miller A.N."/>
            <person name="Grigoriev I.V."/>
            <person name="Debuchy R."/>
            <person name="Gladieux P."/>
            <person name="Thoren M.H."/>
            <person name="Johannesson H."/>
        </authorList>
    </citation>
    <scope>NUCLEOTIDE SEQUENCE</scope>
    <source>
        <strain evidence="2">PSN4</strain>
    </source>
</reference>
<name>A0AAJ0FA46_9PEZI</name>
<evidence type="ECO:0000256" key="1">
    <source>
        <dbReference type="SAM" id="MobiDB-lite"/>
    </source>
</evidence>
<sequence>GSYAKPICCKTKTAPSECTWRGGGLDCNGQCHEGEVHLFWSNRGGEPTEGDQGKCNRGGKVFCCKMDEFPNLTRDCRWTGCGEECGQTEADVAYSLTINGACNLFNTGVHYCCAHNKRPLKDCHWIGQGDCADNTCSATEITLARDPVGDSLWGCNWGRQRVLCCTPDPDMSEFYCENTLCGQEAALCESDEVYWDEVDDPDDDGTHYDPPPAWDPPPGDSEHDELRRRALGWNGESDDLSIDEFFHALSALSIRESDHLIGKEIDLFPRQKGRPAGTSGRRLLHVAVAAIIGELIEFFARRYHGPSGFFGGIEGKTASRNAYRQGYGTCSTTNIERIDVNTLANLDGFEVDHTVELQYIQDLLRAIVNGILPSGADVETDTIAWTDLRPYWEVDGSGVKPNMPRPAPRTRSDFRSMNDKFAECLGSTTNKAPFRLLEKGLNGMKGALFNIDAKGNRVNPVAASRMQQWIDFAIVTGDDEEYFLSPLRSVIAIWRYLHDSDVLPAIHDVRRRVRRQCEALSKEYPTPLRNLLSIFDEFDPDYWQAAANWAHDWVTRWIGEIRRRYQSASVGGNRPANYARVMNELRLIELALQYVVTLPDIP</sequence>